<dbReference type="STRING" id="1347342.BN863_32290"/>
<dbReference type="EMBL" id="HG315671">
    <property type="protein sequence ID" value="CDF80941.1"/>
    <property type="molecule type" value="Genomic_DNA"/>
</dbReference>
<dbReference type="PATRIC" id="fig|1347342.6.peg.3257"/>
<dbReference type="AlphaFoldDB" id="T2KR63"/>
<accession>T2KR63</accession>
<dbReference type="HOGENOM" id="CLU_3251904_0_0_10"/>
<proteinExistence type="predicted"/>
<sequence>MPSFIKATTNTAMQKALRDSSHIKFSLKIAPNRITNLINLNF</sequence>
<evidence type="ECO:0000313" key="1">
    <source>
        <dbReference type="EMBL" id="CDF80941.1"/>
    </source>
</evidence>
<dbReference type="Proteomes" id="UP000016160">
    <property type="component" value="Chromosome"/>
</dbReference>
<name>T2KR63_FORAG</name>
<evidence type="ECO:0000313" key="2">
    <source>
        <dbReference type="Proteomes" id="UP000016160"/>
    </source>
</evidence>
<protein>
    <submittedName>
        <fullName evidence="1">Uncharacterized protein</fullName>
    </submittedName>
</protein>
<gene>
    <name evidence="1" type="ORF">BN863_32290</name>
</gene>
<organism evidence="1 2">
    <name type="scientific">Formosa agariphila (strain DSM 15362 / KCTC 12365 / LMG 23005 / KMM 3901 / M-2Alg 35-1)</name>
    <dbReference type="NCBI Taxonomy" id="1347342"/>
    <lineage>
        <taxon>Bacteria</taxon>
        <taxon>Pseudomonadati</taxon>
        <taxon>Bacteroidota</taxon>
        <taxon>Flavobacteriia</taxon>
        <taxon>Flavobacteriales</taxon>
        <taxon>Flavobacteriaceae</taxon>
        <taxon>Formosa</taxon>
    </lineage>
</organism>
<keyword evidence="2" id="KW-1185">Reference proteome</keyword>
<reference evidence="1 2" key="1">
    <citation type="journal article" date="2013" name="Appl. Environ. Microbiol.">
        <title>The genome of the alga-associated marine flavobacterium Formosa agariphila KMM 3901T reveals a broad potential for degradation of algal polysaccharides.</title>
        <authorList>
            <person name="Mann A.J."/>
            <person name="Hahnke R.L."/>
            <person name="Huang S."/>
            <person name="Werner J."/>
            <person name="Xing P."/>
            <person name="Barbeyron T."/>
            <person name="Huettel B."/>
            <person name="Stueber K."/>
            <person name="Reinhardt R."/>
            <person name="Harder J."/>
            <person name="Gloeckner F.O."/>
            <person name="Amann R.I."/>
            <person name="Teeling H."/>
        </authorList>
    </citation>
    <scope>NUCLEOTIDE SEQUENCE [LARGE SCALE GENOMIC DNA]</scope>
    <source>
        <strain evidence="2">DSM 15362 / KCTC 12365 / LMG 23005 / KMM 3901</strain>
    </source>
</reference>